<dbReference type="Proteomes" id="UP000236291">
    <property type="component" value="Unassembled WGS sequence"/>
</dbReference>
<reference evidence="2 3" key="2">
    <citation type="journal article" date="2017" name="Front. Plant Sci.">
        <title>Gene Classification and Mining of Molecular Markers Useful in Red Clover (Trifolium pratense) Breeding.</title>
        <authorList>
            <person name="Istvanek J."/>
            <person name="Dluhosova J."/>
            <person name="Dluhos P."/>
            <person name="Patkova L."/>
            <person name="Nedelnik J."/>
            <person name="Repkova J."/>
        </authorList>
    </citation>
    <scope>NUCLEOTIDE SEQUENCE [LARGE SCALE GENOMIC DNA]</scope>
    <source>
        <strain evidence="3">cv. Tatra</strain>
        <tissue evidence="2">Young leaves</tissue>
    </source>
</reference>
<evidence type="ECO:0000313" key="2">
    <source>
        <dbReference type="EMBL" id="PNX77984.1"/>
    </source>
</evidence>
<sequence>MLGECQTLLLDVHLQAWLSGRWLWLHDPDHGYSVPLKVSIFPWRLLRDRLPTKANLVTHGILSPAAHFCVSGCGEIESAHHLFISCNTFGYIWALVRSWIVIPMVDFTSLCDHFVQFTASAGVSQARRSFGLLVFGLCGRKEITN</sequence>
<dbReference type="EMBL" id="ASHM01033279">
    <property type="protein sequence ID" value="PNX77984.1"/>
    <property type="molecule type" value="Genomic_DNA"/>
</dbReference>
<dbReference type="AlphaFoldDB" id="A0A2K3LHI2"/>
<proteinExistence type="predicted"/>
<feature type="domain" description="Reverse transcriptase zinc-binding" evidence="1">
    <location>
        <begin position="33"/>
        <end position="93"/>
    </location>
</feature>
<accession>A0A2K3LHI2</accession>
<gene>
    <name evidence="2" type="ORF">L195_g033957</name>
</gene>
<protein>
    <recommendedName>
        <fullName evidence="1">Reverse transcriptase zinc-binding domain-containing protein</fullName>
    </recommendedName>
</protein>
<dbReference type="InterPro" id="IPR026960">
    <property type="entry name" value="RVT-Znf"/>
</dbReference>
<reference evidence="2 3" key="1">
    <citation type="journal article" date="2014" name="Am. J. Bot.">
        <title>Genome assembly and annotation for red clover (Trifolium pratense; Fabaceae).</title>
        <authorList>
            <person name="Istvanek J."/>
            <person name="Jaros M."/>
            <person name="Krenek A."/>
            <person name="Repkova J."/>
        </authorList>
    </citation>
    <scope>NUCLEOTIDE SEQUENCE [LARGE SCALE GENOMIC DNA]</scope>
    <source>
        <strain evidence="3">cv. Tatra</strain>
        <tissue evidence="2">Young leaves</tissue>
    </source>
</reference>
<evidence type="ECO:0000313" key="3">
    <source>
        <dbReference type="Proteomes" id="UP000236291"/>
    </source>
</evidence>
<organism evidence="2 3">
    <name type="scientific">Trifolium pratense</name>
    <name type="common">Red clover</name>
    <dbReference type="NCBI Taxonomy" id="57577"/>
    <lineage>
        <taxon>Eukaryota</taxon>
        <taxon>Viridiplantae</taxon>
        <taxon>Streptophyta</taxon>
        <taxon>Embryophyta</taxon>
        <taxon>Tracheophyta</taxon>
        <taxon>Spermatophyta</taxon>
        <taxon>Magnoliopsida</taxon>
        <taxon>eudicotyledons</taxon>
        <taxon>Gunneridae</taxon>
        <taxon>Pentapetalae</taxon>
        <taxon>rosids</taxon>
        <taxon>fabids</taxon>
        <taxon>Fabales</taxon>
        <taxon>Fabaceae</taxon>
        <taxon>Papilionoideae</taxon>
        <taxon>50 kb inversion clade</taxon>
        <taxon>NPAAA clade</taxon>
        <taxon>Hologalegina</taxon>
        <taxon>IRL clade</taxon>
        <taxon>Trifolieae</taxon>
        <taxon>Trifolium</taxon>
    </lineage>
</organism>
<comment type="caution">
    <text evidence="2">The sequence shown here is derived from an EMBL/GenBank/DDBJ whole genome shotgun (WGS) entry which is preliminary data.</text>
</comment>
<name>A0A2K3LHI2_TRIPR</name>
<evidence type="ECO:0000259" key="1">
    <source>
        <dbReference type="Pfam" id="PF13966"/>
    </source>
</evidence>
<dbReference type="Pfam" id="PF13966">
    <property type="entry name" value="zf-RVT"/>
    <property type="match status" value="1"/>
</dbReference>